<evidence type="ECO:0000259" key="12">
    <source>
        <dbReference type="Pfam" id="PF20659"/>
    </source>
</evidence>
<name>A0A7W5AEH4_9ACTN</name>
<evidence type="ECO:0000256" key="1">
    <source>
        <dbReference type="ARBA" id="ARBA00006394"/>
    </source>
</evidence>
<dbReference type="InterPro" id="IPR001465">
    <property type="entry name" value="Malate_synthase_TIM"/>
</dbReference>
<keyword evidence="5 9" id="KW-0808">Transferase</keyword>
<feature type="domain" description="Malate synthase N-terminal" evidence="11">
    <location>
        <begin position="7"/>
        <end position="65"/>
    </location>
</feature>
<comment type="caution">
    <text evidence="13">The sequence shown here is derived from an EMBL/GenBank/DDBJ whole genome shotgun (WGS) entry which is preliminary data.</text>
</comment>
<evidence type="ECO:0000256" key="2">
    <source>
        <dbReference type="ARBA" id="ARBA00012636"/>
    </source>
</evidence>
<sequence length="541" mass="60097">MGAEEITITGTTAGRYSEILTAEAVEFIVALDREFGARRVQLLERRRRRRATRTTDLDFLTSTQHVRDDLSWQVAPAAADLTDRRVEITGPPERKMTINALNSGAKVWMADFEDATSPTWDNVILGQLNLRDALDGTLDFTAADGKRYEIGDTTPTIMVRPRGWHLPECHLRIGGRAVSASLFDFGLYLFHCGRRQIDRGSGPYFYLPKMESHLEARLWNDIFVFAQEYLGIPRGTIRATVLIETINAAFEMEEILYELREHSAGLNAGRWDYLFSMIKNRPDVVLPERSQVTMTAPFMRAYTELLVRTCHKRGAHAIGGMAAVVPSRDPVAAKRALNQVRQDKRREVGDGFDGSWVAHPGLVETCREVFDQWLGDEPHQIVRKREDVRVTAAELLDVKSAAVSVSEVALRNNVSVALRYIAAWLGGRGAVALGGLMEDAATAEICRAQLWQWISSGTPTDYGVPVTATLVTRMLREELDVLSETGALDEEGARCFGQARTLLSVLLTERTCPEFLTLPAYLRHLSGGTAAPVTDQAPVAA</sequence>
<dbReference type="FunFam" id="3.20.20.360:FF:000001">
    <property type="entry name" value="Malate synthase"/>
    <property type="match status" value="1"/>
</dbReference>
<evidence type="ECO:0000256" key="6">
    <source>
        <dbReference type="ARBA" id="ARBA00047918"/>
    </source>
</evidence>
<dbReference type="Proteomes" id="UP000590749">
    <property type="component" value="Unassembled WGS sequence"/>
</dbReference>
<feature type="domain" description="Malate synthase C-terminal" evidence="12">
    <location>
        <begin position="409"/>
        <end position="521"/>
    </location>
</feature>
<dbReference type="UniPathway" id="UPA00703">
    <property type="reaction ID" value="UER00720"/>
</dbReference>
<dbReference type="SUPFAM" id="SSF51645">
    <property type="entry name" value="Malate synthase G"/>
    <property type="match status" value="1"/>
</dbReference>
<reference evidence="13 14" key="1">
    <citation type="submission" date="2020-08" db="EMBL/GenBank/DDBJ databases">
        <title>Genomic Encyclopedia of Type Strains, Phase III (KMG-III): the genomes of soil and plant-associated and newly described type strains.</title>
        <authorList>
            <person name="Whitman W."/>
        </authorList>
    </citation>
    <scope>NUCLEOTIDE SEQUENCE [LARGE SCALE GENOMIC DNA]</scope>
    <source>
        <strain evidence="13 14">CECT 3287</strain>
    </source>
</reference>
<accession>A0A7W5AEH4</accession>
<evidence type="ECO:0000259" key="11">
    <source>
        <dbReference type="Pfam" id="PF20656"/>
    </source>
</evidence>
<evidence type="ECO:0000313" key="13">
    <source>
        <dbReference type="EMBL" id="MBB3094843.1"/>
    </source>
</evidence>
<organism evidence="13 14">
    <name type="scientific">Actinoplanes campanulatus</name>
    <dbReference type="NCBI Taxonomy" id="113559"/>
    <lineage>
        <taxon>Bacteria</taxon>
        <taxon>Bacillati</taxon>
        <taxon>Actinomycetota</taxon>
        <taxon>Actinomycetes</taxon>
        <taxon>Micromonosporales</taxon>
        <taxon>Micromonosporaceae</taxon>
        <taxon>Actinoplanes</taxon>
    </lineage>
</organism>
<dbReference type="Gene3D" id="3.20.20.360">
    <property type="entry name" value="Malate synthase, domain 3"/>
    <property type="match status" value="1"/>
</dbReference>
<evidence type="ECO:0000256" key="4">
    <source>
        <dbReference type="ARBA" id="ARBA00022532"/>
    </source>
</evidence>
<dbReference type="InterPro" id="IPR019830">
    <property type="entry name" value="Malate_synthase_CS"/>
</dbReference>
<comment type="catalytic activity">
    <reaction evidence="6 9">
        <text>glyoxylate + acetyl-CoA + H2O = (S)-malate + CoA + H(+)</text>
        <dbReference type="Rhea" id="RHEA:18181"/>
        <dbReference type="ChEBI" id="CHEBI:15377"/>
        <dbReference type="ChEBI" id="CHEBI:15378"/>
        <dbReference type="ChEBI" id="CHEBI:15589"/>
        <dbReference type="ChEBI" id="CHEBI:36655"/>
        <dbReference type="ChEBI" id="CHEBI:57287"/>
        <dbReference type="ChEBI" id="CHEBI:57288"/>
        <dbReference type="EC" id="2.3.3.9"/>
    </reaction>
</comment>
<dbReference type="EMBL" id="JACHXF010000004">
    <property type="protein sequence ID" value="MBB3094843.1"/>
    <property type="molecule type" value="Genomic_DNA"/>
</dbReference>
<gene>
    <name evidence="13" type="ORF">FHR83_002506</name>
</gene>
<dbReference type="GO" id="GO:0005737">
    <property type="term" value="C:cytoplasm"/>
    <property type="evidence" value="ECO:0007669"/>
    <property type="project" value="TreeGrafter"/>
</dbReference>
<keyword evidence="3 9" id="KW-0329">Glyoxylate bypass</keyword>
<dbReference type="RefSeq" id="WP_183219108.1">
    <property type="nucleotide sequence ID" value="NZ_BMPW01000003.1"/>
</dbReference>
<evidence type="ECO:0000259" key="10">
    <source>
        <dbReference type="Pfam" id="PF01274"/>
    </source>
</evidence>
<dbReference type="FunFam" id="1.20.1220.12:FF:000001">
    <property type="entry name" value="Malate synthase"/>
    <property type="match status" value="1"/>
</dbReference>
<dbReference type="InterPro" id="IPR006252">
    <property type="entry name" value="Malate_synthA"/>
</dbReference>
<evidence type="ECO:0000256" key="9">
    <source>
        <dbReference type="RuleBase" id="RU000555"/>
    </source>
</evidence>
<dbReference type="NCBIfam" id="TIGR01344">
    <property type="entry name" value="malate_syn_A"/>
    <property type="match status" value="1"/>
</dbReference>
<evidence type="ECO:0000256" key="5">
    <source>
        <dbReference type="ARBA" id="ARBA00022679"/>
    </source>
</evidence>
<feature type="active site" description="Proton donor" evidence="8">
    <location>
        <position position="439"/>
    </location>
</feature>
<evidence type="ECO:0000256" key="7">
    <source>
        <dbReference type="ARBA" id="ARBA00068441"/>
    </source>
</evidence>
<dbReference type="Pfam" id="PF20656">
    <property type="entry name" value="MS_N"/>
    <property type="match status" value="1"/>
</dbReference>
<dbReference type="InterPro" id="IPR044856">
    <property type="entry name" value="Malate_synth_C_sf"/>
</dbReference>
<dbReference type="Pfam" id="PF01274">
    <property type="entry name" value="MS_TIM-barrel"/>
    <property type="match status" value="1"/>
</dbReference>
<feature type="domain" description="Malate synthase TIM barrel" evidence="10">
    <location>
        <begin position="156"/>
        <end position="397"/>
    </location>
</feature>
<dbReference type="AlphaFoldDB" id="A0A7W5AEH4"/>
<proteinExistence type="inferred from homology"/>
<dbReference type="GO" id="GO:0006099">
    <property type="term" value="P:tricarboxylic acid cycle"/>
    <property type="evidence" value="ECO:0007669"/>
    <property type="project" value="UniProtKB-KW"/>
</dbReference>
<comment type="pathway">
    <text evidence="9">Carbohydrate metabolism; glyoxylate cycle; (S)-malate from isocitrate: step 2/2.</text>
</comment>
<evidence type="ECO:0000313" key="14">
    <source>
        <dbReference type="Proteomes" id="UP000590749"/>
    </source>
</evidence>
<evidence type="ECO:0000256" key="8">
    <source>
        <dbReference type="PIRSR" id="PIRSR001363-1"/>
    </source>
</evidence>
<dbReference type="PROSITE" id="PS00510">
    <property type="entry name" value="MALATE_SYNTHASE"/>
    <property type="match status" value="1"/>
</dbReference>
<dbReference type="GO" id="GO:0006097">
    <property type="term" value="P:glyoxylate cycle"/>
    <property type="evidence" value="ECO:0007669"/>
    <property type="project" value="UniProtKB-UniPathway"/>
</dbReference>
<dbReference type="GO" id="GO:0004474">
    <property type="term" value="F:malate synthase activity"/>
    <property type="evidence" value="ECO:0007669"/>
    <property type="project" value="UniProtKB-EC"/>
</dbReference>
<keyword evidence="13" id="KW-0012">Acyltransferase</keyword>
<dbReference type="PANTHER" id="PTHR42902">
    <property type="entry name" value="MALATE SYNTHASE"/>
    <property type="match status" value="1"/>
</dbReference>
<dbReference type="PANTHER" id="PTHR42902:SF1">
    <property type="entry name" value="MALATE SYNTHASE 1-RELATED"/>
    <property type="match status" value="1"/>
</dbReference>
<keyword evidence="14" id="KW-1185">Reference proteome</keyword>
<dbReference type="Pfam" id="PF20659">
    <property type="entry name" value="MS_C"/>
    <property type="match status" value="1"/>
</dbReference>
<protein>
    <recommendedName>
        <fullName evidence="7 9">Malate synthase</fullName>
        <ecNumber evidence="2 9">2.3.3.9</ecNumber>
    </recommendedName>
</protein>
<dbReference type="InterPro" id="IPR048356">
    <property type="entry name" value="MS_N"/>
</dbReference>
<evidence type="ECO:0000256" key="3">
    <source>
        <dbReference type="ARBA" id="ARBA00022435"/>
    </source>
</evidence>
<dbReference type="EC" id="2.3.3.9" evidence="2 9"/>
<keyword evidence="4 9" id="KW-0816">Tricarboxylic acid cycle</keyword>
<dbReference type="InterPro" id="IPR011076">
    <property type="entry name" value="Malate_synth_sf"/>
</dbReference>
<dbReference type="CDD" id="cd00727">
    <property type="entry name" value="malate_synt_A"/>
    <property type="match status" value="1"/>
</dbReference>
<dbReference type="Gene3D" id="1.20.1220.12">
    <property type="entry name" value="Malate synthase, domain III"/>
    <property type="match status" value="1"/>
</dbReference>
<feature type="active site" description="Proton acceptor" evidence="8">
    <location>
        <position position="160"/>
    </location>
</feature>
<dbReference type="InterPro" id="IPR046363">
    <property type="entry name" value="MS_N_TIM-barrel_dom"/>
</dbReference>
<comment type="similarity">
    <text evidence="1 9">Belongs to the malate synthase family.</text>
</comment>
<dbReference type="InterPro" id="IPR048355">
    <property type="entry name" value="MS_C"/>
</dbReference>
<dbReference type="PIRSF" id="PIRSF001363">
    <property type="entry name" value="Malate_synth"/>
    <property type="match status" value="1"/>
</dbReference>